<evidence type="ECO:0000313" key="2">
    <source>
        <dbReference type="EMBL" id="MBB4079173.1"/>
    </source>
</evidence>
<keyword evidence="1" id="KW-1133">Transmembrane helix</keyword>
<keyword evidence="3" id="KW-1185">Reference proteome</keyword>
<evidence type="ECO:0000256" key="1">
    <source>
        <dbReference type="SAM" id="Phobius"/>
    </source>
</evidence>
<gene>
    <name evidence="2" type="ORF">GGR28_001793</name>
</gene>
<feature type="transmembrane region" description="Helical" evidence="1">
    <location>
        <begin position="30"/>
        <end position="56"/>
    </location>
</feature>
<dbReference type="Proteomes" id="UP000576209">
    <property type="component" value="Unassembled WGS sequence"/>
</dbReference>
<feature type="transmembrane region" description="Helical" evidence="1">
    <location>
        <begin position="76"/>
        <end position="93"/>
    </location>
</feature>
<name>A0A840E5E2_9BACT</name>
<reference evidence="2 3" key="1">
    <citation type="submission" date="2020-08" db="EMBL/GenBank/DDBJ databases">
        <title>Genomic Encyclopedia of Type Strains, Phase IV (KMG-IV): sequencing the most valuable type-strain genomes for metagenomic binning, comparative biology and taxonomic classification.</title>
        <authorList>
            <person name="Goeker M."/>
        </authorList>
    </citation>
    <scope>NUCLEOTIDE SEQUENCE [LARGE SCALE GENOMIC DNA]</scope>
    <source>
        <strain evidence="2 3">DSM 105137</strain>
    </source>
</reference>
<evidence type="ECO:0000313" key="3">
    <source>
        <dbReference type="Proteomes" id="UP000576209"/>
    </source>
</evidence>
<dbReference type="RefSeq" id="WP_183495432.1">
    <property type="nucleotide sequence ID" value="NZ_JACIFF010000004.1"/>
</dbReference>
<organism evidence="2 3">
    <name type="scientific">Neolewinella aquimaris</name>
    <dbReference type="NCBI Taxonomy" id="1835722"/>
    <lineage>
        <taxon>Bacteria</taxon>
        <taxon>Pseudomonadati</taxon>
        <taxon>Bacteroidota</taxon>
        <taxon>Saprospiria</taxon>
        <taxon>Saprospirales</taxon>
        <taxon>Lewinellaceae</taxon>
        <taxon>Neolewinella</taxon>
    </lineage>
</organism>
<accession>A0A840E5E2</accession>
<proteinExistence type="predicted"/>
<keyword evidence="1" id="KW-0812">Transmembrane</keyword>
<dbReference type="AlphaFoldDB" id="A0A840E5E2"/>
<sequence>MPTPPRPSPGIYAEDLYNPRRYISREYFPAFALLLLITPALIFFGVPTLLAILANLRRHGDGLLFGHPPITFASYLYPWFYLAYVYLVITVCVNRVRAAGRSLWVLLVPGYNAYVLFTGADRIGENGE</sequence>
<keyword evidence="1" id="KW-0472">Membrane</keyword>
<protein>
    <submittedName>
        <fullName evidence="2">Uncharacterized membrane protein YhaH (DUF805 family)</fullName>
    </submittedName>
</protein>
<comment type="caution">
    <text evidence="2">The sequence shown here is derived from an EMBL/GenBank/DDBJ whole genome shotgun (WGS) entry which is preliminary data.</text>
</comment>
<dbReference type="EMBL" id="JACIFF010000004">
    <property type="protein sequence ID" value="MBB4079173.1"/>
    <property type="molecule type" value="Genomic_DNA"/>
</dbReference>